<reference evidence="2 3" key="1">
    <citation type="submission" date="2018-05" db="EMBL/GenBank/DDBJ databases">
        <title>Draft genome sequence of Streptococcus panodentis CCUG 70867T.</title>
        <authorList>
            <person name="Salva-Serra F."/>
            <person name="Mendez V."/>
            <person name="Jaen-Luchoro D."/>
            <person name="Gonzales-Siles L."/>
            <person name="Karlsson R."/>
            <person name="Engstrom-Jakobsson H."/>
            <person name="Busquets A."/>
            <person name="Gomila M."/>
            <person name="Pineiro-Iglesias B."/>
            <person name="Bennasar-Figueras A."/>
            <person name="Seeger M."/>
            <person name="Moore E."/>
        </authorList>
    </citation>
    <scope>NUCLEOTIDE SEQUENCE [LARGE SCALE GENOMIC DNA]</scope>
    <source>
        <strain evidence="2 3">CCUG 70867</strain>
    </source>
</reference>
<keyword evidence="3" id="KW-1185">Reference proteome</keyword>
<evidence type="ECO:0000313" key="3">
    <source>
        <dbReference type="Proteomes" id="UP001519349"/>
    </source>
</evidence>
<proteinExistence type="predicted"/>
<gene>
    <name evidence="2" type="ORF">DHL47_10280</name>
</gene>
<evidence type="ECO:0000313" key="2">
    <source>
        <dbReference type="EMBL" id="MBP2621695.1"/>
    </source>
</evidence>
<dbReference type="RefSeq" id="WP_209551759.1">
    <property type="nucleotide sequence ID" value="NZ_QFAY01000022.1"/>
</dbReference>
<dbReference type="Pfam" id="PF00730">
    <property type="entry name" value="HhH-GPD"/>
    <property type="match status" value="1"/>
</dbReference>
<dbReference type="InterPro" id="IPR003265">
    <property type="entry name" value="HhH-GPD_domain"/>
</dbReference>
<dbReference type="SUPFAM" id="SSF48150">
    <property type="entry name" value="DNA-glycosylase"/>
    <property type="match status" value="1"/>
</dbReference>
<sequence length="63" mass="7573">MGILGQQINLAYAYTLKERFVKKYGEAFHWHHETYWVYPKPETIADSKLEELLELQMTRKKAE</sequence>
<dbReference type="Proteomes" id="UP001519349">
    <property type="component" value="Unassembled WGS sequence"/>
</dbReference>
<evidence type="ECO:0000259" key="1">
    <source>
        <dbReference type="Pfam" id="PF00730"/>
    </source>
</evidence>
<dbReference type="InterPro" id="IPR011257">
    <property type="entry name" value="DNA_glycosylase"/>
</dbReference>
<dbReference type="EMBL" id="QFAY01000022">
    <property type="protein sequence ID" value="MBP2621695.1"/>
    <property type="molecule type" value="Genomic_DNA"/>
</dbReference>
<comment type="caution">
    <text evidence="2">The sequence shown here is derived from an EMBL/GenBank/DDBJ whole genome shotgun (WGS) entry which is preliminary data.</text>
</comment>
<name>A0ABS5AYT6_9STRE</name>
<dbReference type="Gene3D" id="1.10.340.30">
    <property type="entry name" value="Hypothetical protein, domain 2"/>
    <property type="match status" value="1"/>
</dbReference>
<organism evidence="2 3">
    <name type="scientific">Streptococcus panodentis</name>
    <dbReference type="NCBI Taxonomy" id="1581472"/>
    <lineage>
        <taxon>Bacteria</taxon>
        <taxon>Bacillati</taxon>
        <taxon>Bacillota</taxon>
        <taxon>Bacilli</taxon>
        <taxon>Lactobacillales</taxon>
        <taxon>Streptococcaceae</taxon>
        <taxon>Streptococcus</taxon>
    </lineage>
</organism>
<feature type="domain" description="HhH-GPD" evidence="1">
    <location>
        <begin position="3"/>
        <end position="63"/>
    </location>
</feature>
<protein>
    <recommendedName>
        <fullName evidence="1">HhH-GPD domain-containing protein</fullName>
    </recommendedName>
</protein>
<accession>A0ABS5AYT6</accession>